<evidence type="ECO:0000313" key="5">
    <source>
        <dbReference type="Proteomes" id="UP001149607"/>
    </source>
</evidence>
<dbReference type="InterPro" id="IPR015421">
    <property type="entry name" value="PyrdxlP-dep_Trfase_major"/>
</dbReference>
<protein>
    <submittedName>
        <fullName evidence="3">Cysteine desulfurase-like protein</fullName>
    </submittedName>
</protein>
<dbReference type="InterPro" id="IPR000192">
    <property type="entry name" value="Aminotrans_V_dom"/>
</dbReference>
<dbReference type="PANTHER" id="PTHR43586:SF21">
    <property type="entry name" value="PYRIDOXAL PHOSPHATE (PLP)-DEPENDENT ASPARTATE AMINOTRANSFERASE SUPERFAMILY"/>
    <property type="match status" value="1"/>
</dbReference>
<accession>A0A9X4E100</accession>
<dbReference type="InterPro" id="IPR011340">
    <property type="entry name" value="Cys_dSase-rel"/>
</dbReference>
<sequence>MKADYPIEAVRAQFPALTHADEAGRLPILFDAPGGSQVPRSVTEAVCRYLGLSNSNLGGYAAAGRETQAVNSAARQMAALWLGAQAEEIVFGLNSTGLMFQISRAVAKTWQRGDNIIVSAIDHYSHVSSWQSAAEDCGVEVRTLPLRADGADLDYGRLNDLADGRTRLMAYSLASNVLGTLTDSTPFRQTAARTGALISIDAVHAAVHRLIDVRDLDCDFLFASAYKLGGPHLGMMFAKAGHLRRLTPYKVEPATEAVPQRWEQGTQSFEAQAGFIALMDYWQNLAQFADGADSDGLPRRRLRAAYGRVQAYEAHLSSLILQHIRARPFIRLYGKDTAAGRTPTFAFNIETPSGILPPQAVSRWFGERNVAVGSGNFYALGVVRHFGIGQQGLLRMGCLHYHTEEEIGRFFALLDECVAEMAQETR</sequence>
<evidence type="ECO:0000313" key="4">
    <source>
        <dbReference type="EMBL" id="WWY02609.1"/>
    </source>
</evidence>
<evidence type="ECO:0000256" key="1">
    <source>
        <dbReference type="ARBA" id="ARBA00022898"/>
    </source>
</evidence>
<dbReference type="AlphaFoldDB" id="A0A9X4E100"/>
<dbReference type="Proteomes" id="UP001149607">
    <property type="component" value="Chromosome"/>
</dbReference>
<dbReference type="Gene3D" id="3.90.1150.10">
    <property type="entry name" value="Aspartate Aminotransferase, domain 1"/>
    <property type="match status" value="1"/>
</dbReference>
<dbReference type="Gene3D" id="3.40.640.10">
    <property type="entry name" value="Type I PLP-dependent aspartate aminotransferase-like (Major domain)"/>
    <property type="match status" value="1"/>
</dbReference>
<organism evidence="3">
    <name type="scientific">Neisseria leonii</name>
    <dbReference type="NCBI Taxonomy" id="2995413"/>
    <lineage>
        <taxon>Bacteria</taxon>
        <taxon>Pseudomonadati</taxon>
        <taxon>Pseudomonadota</taxon>
        <taxon>Betaproteobacteria</taxon>
        <taxon>Neisseriales</taxon>
        <taxon>Neisseriaceae</taxon>
        <taxon>Neisseria</taxon>
    </lineage>
</organism>
<proteinExistence type="predicted"/>
<feature type="domain" description="Aminotransferase class V" evidence="2">
    <location>
        <begin position="28"/>
        <end position="285"/>
    </location>
</feature>
<keyword evidence="5" id="KW-1185">Reference proteome</keyword>
<dbReference type="SUPFAM" id="SSF53383">
    <property type="entry name" value="PLP-dependent transferases"/>
    <property type="match status" value="1"/>
</dbReference>
<dbReference type="InterPro" id="IPR015422">
    <property type="entry name" value="PyrdxlP-dep_Trfase_small"/>
</dbReference>
<dbReference type="EMBL" id="CP146598">
    <property type="protein sequence ID" value="WWY02609.1"/>
    <property type="molecule type" value="Genomic_DNA"/>
</dbReference>
<dbReference type="EMBL" id="JAPQFL010000002">
    <property type="protein sequence ID" value="MDD9327441.1"/>
    <property type="molecule type" value="Genomic_DNA"/>
</dbReference>
<dbReference type="PANTHER" id="PTHR43586">
    <property type="entry name" value="CYSTEINE DESULFURASE"/>
    <property type="match status" value="1"/>
</dbReference>
<dbReference type="NCBIfam" id="TIGR01976">
    <property type="entry name" value="am_tr_V_VC1184"/>
    <property type="match status" value="1"/>
</dbReference>
<evidence type="ECO:0000259" key="2">
    <source>
        <dbReference type="Pfam" id="PF00266"/>
    </source>
</evidence>
<dbReference type="Pfam" id="PF00266">
    <property type="entry name" value="Aminotran_5"/>
    <property type="match status" value="2"/>
</dbReference>
<evidence type="ECO:0000313" key="3">
    <source>
        <dbReference type="EMBL" id="MDD9327441.1"/>
    </source>
</evidence>
<reference evidence="4" key="2">
    <citation type="submission" date="2024-02" db="EMBL/GenBank/DDBJ databases">
        <title>Neisseria leonii sp. nov.</title>
        <authorList>
            <person name="Boutroux M."/>
            <person name="Favre-Rochex S."/>
            <person name="Gorgette O."/>
            <person name="Touak G."/>
            <person name="Muhle E."/>
            <person name="Chesneau O."/>
            <person name="Clermont D."/>
            <person name="Rahi P."/>
        </authorList>
    </citation>
    <scope>NUCLEOTIDE SEQUENCE</scope>
    <source>
        <strain evidence="4">51.81</strain>
    </source>
</reference>
<feature type="domain" description="Aminotransferase class V" evidence="2">
    <location>
        <begin position="308"/>
        <end position="410"/>
    </location>
</feature>
<keyword evidence="1" id="KW-0663">Pyridoxal phosphate</keyword>
<reference evidence="3" key="1">
    <citation type="submission" date="2022-10" db="EMBL/GenBank/DDBJ databases">
        <authorList>
            <person name="Boutroux M."/>
        </authorList>
    </citation>
    <scope>NUCLEOTIDE SEQUENCE</scope>
    <source>
        <strain evidence="3">51.81</strain>
    </source>
</reference>
<dbReference type="InterPro" id="IPR015424">
    <property type="entry name" value="PyrdxlP-dep_Trfase"/>
</dbReference>
<gene>
    <name evidence="3" type="ORF">ORY91_000839</name>
    <name evidence="4" type="ORF">V9W64_07810</name>
</gene>
<dbReference type="RefSeq" id="WP_274584705.1">
    <property type="nucleotide sequence ID" value="NZ_CP145811.1"/>
</dbReference>
<name>A0A9X4E100_9NEIS</name>